<dbReference type="InParanoid" id="E3J2K5"/>
<dbReference type="OrthoDB" id="3853096at2"/>
<evidence type="ECO:0000256" key="6">
    <source>
        <dbReference type="ARBA" id="ARBA00023306"/>
    </source>
</evidence>
<evidence type="ECO:0000256" key="1">
    <source>
        <dbReference type="ARBA" id="ARBA00004431"/>
    </source>
</evidence>
<evidence type="ECO:0000256" key="3">
    <source>
        <dbReference type="ARBA" id="ARBA00022618"/>
    </source>
</evidence>
<gene>
    <name evidence="7" type="ordered locus">FraEuI1c_2485</name>
</gene>
<dbReference type="Pfam" id="PF04686">
    <property type="entry name" value="SsgA"/>
    <property type="match status" value="1"/>
</dbReference>
<dbReference type="EMBL" id="CP002299">
    <property type="protein sequence ID" value="ADP80519.1"/>
    <property type="molecule type" value="Genomic_DNA"/>
</dbReference>
<dbReference type="eggNOG" id="ENOG5032RFA">
    <property type="taxonomic scope" value="Bacteria"/>
</dbReference>
<dbReference type="InterPro" id="IPR038658">
    <property type="entry name" value="SsgB_sf"/>
</dbReference>
<keyword evidence="6" id="KW-0131">Cell cycle</keyword>
<dbReference type="RefSeq" id="WP_013423637.1">
    <property type="nucleotide sequence ID" value="NC_014666.1"/>
</dbReference>
<keyword evidence="3 7" id="KW-0132">Cell division</keyword>
<evidence type="ECO:0000256" key="4">
    <source>
        <dbReference type="ARBA" id="ARBA00022969"/>
    </source>
</evidence>
<dbReference type="GO" id="GO:0000917">
    <property type="term" value="P:division septum assembly"/>
    <property type="evidence" value="ECO:0007669"/>
    <property type="project" value="UniProtKB-KW"/>
</dbReference>
<dbReference type="GO" id="GO:0030435">
    <property type="term" value="P:sporulation resulting in formation of a cellular spore"/>
    <property type="evidence" value="ECO:0007669"/>
    <property type="project" value="UniProtKB-KW"/>
</dbReference>
<dbReference type="KEGG" id="fri:FraEuI1c_2485"/>
<name>E3J2K5_PSEI1</name>
<proteinExistence type="inferred from homology"/>
<evidence type="ECO:0000313" key="7">
    <source>
        <dbReference type="EMBL" id="ADP80519.1"/>
    </source>
</evidence>
<evidence type="ECO:0000256" key="2">
    <source>
        <dbReference type="ARBA" id="ARBA00009323"/>
    </source>
</evidence>
<dbReference type="HOGENOM" id="CLU_126599_1_0_11"/>
<keyword evidence="4" id="KW-0749">Sporulation</keyword>
<dbReference type="GO" id="GO:0030428">
    <property type="term" value="C:cell septum"/>
    <property type="evidence" value="ECO:0007669"/>
    <property type="project" value="UniProtKB-SubCell"/>
</dbReference>
<dbReference type="STRING" id="298654.FraEuI1c_2485"/>
<keyword evidence="8" id="KW-1185">Reference proteome</keyword>
<dbReference type="Proteomes" id="UP000002484">
    <property type="component" value="Chromosome"/>
</dbReference>
<evidence type="ECO:0000313" key="8">
    <source>
        <dbReference type="Proteomes" id="UP000002484"/>
    </source>
</evidence>
<keyword evidence="5" id="KW-0717">Septation</keyword>
<organism evidence="7 8">
    <name type="scientific">Pseudofrankia inefficax (strain DSM 45817 / CECT 9037 / DDB 130130 / EuI1c)</name>
    <name type="common">Frankia inefficax</name>
    <dbReference type="NCBI Taxonomy" id="298654"/>
    <lineage>
        <taxon>Bacteria</taxon>
        <taxon>Bacillati</taxon>
        <taxon>Actinomycetota</taxon>
        <taxon>Actinomycetes</taxon>
        <taxon>Frankiales</taxon>
        <taxon>Frankiaceae</taxon>
        <taxon>Pseudofrankia</taxon>
    </lineage>
</organism>
<dbReference type="Gene3D" id="2.30.31.20">
    <property type="entry name" value="Sporulation-specific cell division protein SsgB"/>
    <property type="match status" value="1"/>
</dbReference>
<dbReference type="InterPro" id="IPR006776">
    <property type="entry name" value="SsgB"/>
</dbReference>
<reference evidence="7 8" key="1">
    <citation type="submission" date="2010-10" db="EMBL/GenBank/DDBJ databases">
        <title>Complete sequence of Frankia sp. EuI1c.</title>
        <authorList>
            <consortium name="US DOE Joint Genome Institute"/>
            <person name="Lucas S."/>
            <person name="Copeland A."/>
            <person name="Lapidus A."/>
            <person name="Cheng J.-F."/>
            <person name="Bruce D."/>
            <person name="Goodwin L."/>
            <person name="Pitluck S."/>
            <person name="Chertkov O."/>
            <person name="Detter J.C."/>
            <person name="Han C."/>
            <person name="Tapia R."/>
            <person name="Land M."/>
            <person name="Hauser L."/>
            <person name="Jeffries C."/>
            <person name="Kyrpides N."/>
            <person name="Ivanova N."/>
            <person name="Mikhailova N."/>
            <person name="Beauchemin N."/>
            <person name="Sen A."/>
            <person name="Sur S.A."/>
            <person name="Gtari M."/>
            <person name="Wall L."/>
            <person name="Tisa L."/>
            <person name="Woyke T."/>
        </authorList>
    </citation>
    <scope>NUCLEOTIDE SEQUENCE [LARGE SCALE GENOMIC DNA]</scope>
    <source>
        <strain evidence="8">DSM 45817 / CECT 9037 / EuI1c</strain>
    </source>
</reference>
<dbReference type="AlphaFoldDB" id="E3J2K5"/>
<comment type="subcellular location">
    <subcellularLocation>
        <location evidence="1">Cell septum</location>
    </subcellularLocation>
</comment>
<protein>
    <submittedName>
        <fullName evidence="7">Sporulation and cell division protein SsgA</fullName>
    </submittedName>
</protein>
<accession>E3J2K5</accession>
<sequence length="148" mass="15786">MTRAEAIISVSFDARLLDEGGKFPAELSYRSTDPFAVVIRFDVGNGAWVEWVFARELLEDGLRRPAGIADVRVAPITHAGETVVELSLSSPGGHARIGLPRWAVRTFLRRAAAAVPSGGESRHIDWDLELAPLTEGGPLTGDGPSIAG</sequence>
<evidence type="ECO:0000256" key="5">
    <source>
        <dbReference type="ARBA" id="ARBA00023210"/>
    </source>
</evidence>
<comment type="similarity">
    <text evidence="2">Belongs to the SsgA family.</text>
</comment>